<evidence type="ECO:0000256" key="5">
    <source>
        <dbReference type="ARBA" id="ARBA00023136"/>
    </source>
</evidence>
<feature type="region of interest" description="Disordered" evidence="6">
    <location>
        <begin position="48"/>
        <end position="68"/>
    </location>
</feature>
<accession>A0A388M945</accession>
<evidence type="ECO:0000256" key="2">
    <source>
        <dbReference type="ARBA" id="ARBA00022692"/>
    </source>
</evidence>
<dbReference type="Gramene" id="GBG91003">
    <property type="protein sequence ID" value="GBG91003"/>
    <property type="gene ID" value="CBR_g51661"/>
</dbReference>
<evidence type="ECO:0000256" key="6">
    <source>
        <dbReference type="SAM" id="MobiDB-lite"/>
    </source>
</evidence>
<sequence length="667" mass="72930">MMWRHILPAWTGAGWLKAEEGDEEVSLPIVPEDKHSLICSQLRAEAASTSGRGGGGRGGISHSSSRHARNGRDLVDLYSKSVRVTRHVSRQLLSLMDEVSCHLRFWEVRARGSQGAKLRFMLLERGPIEFVKGVGKVSKHLLVTRGRYSESLTDQATWQIAEREGLLRLLRDRLATAIGDVHKCAAIPLSRLTIPDGGGGGGVGGGGSLGLGVGGGGGGGLHGGTNPRVVICSSLTAIQISLYNLEDSYDLPKESVVSSAAAGGGGEGGGGGGGGWWWRGGVGGGGGGGWWRGGRLFGASEEDKATPRVALSLVEMGLDLHANASWSEWNDEKIERAIDVLYENTRLIATVIGRLVSYYRRPSKLTRRWVRYAGIGLATGTFVGFLIRHSRLAGSDDLERWAEQGGEATRAFWDEHVAQPWMLIKEDLFATFRSRPKGIVDPEEVKLTSESLRRMMIAFVDDVAGRKAPSPDIPTDQELMEMVMKQYEEEVLHPVRNLVGGELMRSLLIQIQRLKLNTETAMLELDQLLRANELNFALMAALPAIILSVFGLEVLRRAIRSARGERGRGRSAVRRRRMLFADVERAVLACHVYLIDLPSGAAQHGMLLYSLEKLYLAVRARAMENREWRRLREDVVLLSNPDIGVEQKLALTASMARTFVSLGALPT</sequence>
<dbReference type="AlphaFoldDB" id="A0A388M945"/>
<evidence type="ECO:0000313" key="7">
    <source>
        <dbReference type="EMBL" id="GBG91003.1"/>
    </source>
</evidence>
<dbReference type="OrthoDB" id="413313at2759"/>
<evidence type="ECO:0000256" key="3">
    <source>
        <dbReference type="ARBA" id="ARBA00022989"/>
    </source>
</evidence>
<dbReference type="PANTHER" id="PTHR28234">
    <property type="entry name" value="NUCLEAR CONTROL OF ATPASE PROTEIN 2"/>
    <property type="match status" value="1"/>
</dbReference>
<evidence type="ECO:0000256" key="4">
    <source>
        <dbReference type="ARBA" id="ARBA00023128"/>
    </source>
</evidence>
<dbReference type="STRING" id="69332.A0A388M945"/>
<name>A0A388M945_CHABU</name>
<comment type="subcellular location">
    <subcellularLocation>
        <location evidence="1">Mitochondrion membrane</location>
        <topology evidence="1">Multi-pass membrane protein</topology>
    </subcellularLocation>
</comment>
<comment type="caution">
    <text evidence="7">The sequence shown here is derived from an EMBL/GenBank/DDBJ whole genome shotgun (WGS) entry which is preliminary data.</text>
</comment>
<keyword evidence="5" id="KW-0472">Membrane</keyword>
<proteinExistence type="predicted"/>
<keyword evidence="2" id="KW-0812">Transmembrane</keyword>
<dbReference type="GO" id="GO:0005741">
    <property type="term" value="C:mitochondrial outer membrane"/>
    <property type="evidence" value="ECO:0007669"/>
    <property type="project" value="TreeGrafter"/>
</dbReference>
<reference evidence="7 8" key="1">
    <citation type="journal article" date="2018" name="Cell">
        <title>The Chara Genome: Secondary Complexity and Implications for Plant Terrestrialization.</title>
        <authorList>
            <person name="Nishiyama T."/>
            <person name="Sakayama H."/>
            <person name="Vries J.D."/>
            <person name="Buschmann H."/>
            <person name="Saint-Marcoux D."/>
            <person name="Ullrich K.K."/>
            <person name="Haas F.B."/>
            <person name="Vanderstraeten L."/>
            <person name="Becker D."/>
            <person name="Lang D."/>
            <person name="Vosolsobe S."/>
            <person name="Rombauts S."/>
            <person name="Wilhelmsson P.K.I."/>
            <person name="Janitza P."/>
            <person name="Kern R."/>
            <person name="Heyl A."/>
            <person name="Rumpler F."/>
            <person name="Villalobos L.I.A.C."/>
            <person name="Clay J.M."/>
            <person name="Skokan R."/>
            <person name="Toyoda A."/>
            <person name="Suzuki Y."/>
            <person name="Kagoshima H."/>
            <person name="Schijlen E."/>
            <person name="Tajeshwar N."/>
            <person name="Catarino B."/>
            <person name="Hetherington A.J."/>
            <person name="Saltykova A."/>
            <person name="Bonnot C."/>
            <person name="Breuninger H."/>
            <person name="Symeonidi A."/>
            <person name="Radhakrishnan G.V."/>
            <person name="Van Nieuwerburgh F."/>
            <person name="Deforce D."/>
            <person name="Chang C."/>
            <person name="Karol K.G."/>
            <person name="Hedrich R."/>
            <person name="Ulvskov P."/>
            <person name="Glockner G."/>
            <person name="Delwiche C.F."/>
            <person name="Petrasek J."/>
            <person name="Van de Peer Y."/>
            <person name="Friml J."/>
            <person name="Beilby M."/>
            <person name="Dolan L."/>
            <person name="Kohara Y."/>
            <person name="Sugano S."/>
            <person name="Fujiyama A."/>
            <person name="Delaux P.-M."/>
            <person name="Quint M."/>
            <person name="TheiBen G."/>
            <person name="Hagemann M."/>
            <person name="Harholt J."/>
            <person name="Dunand C."/>
            <person name="Zachgo S."/>
            <person name="Langdale J."/>
            <person name="Maumus F."/>
            <person name="Straeten D.V.D."/>
            <person name="Gould S.B."/>
            <person name="Rensing S.A."/>
        </authorList>
    </citation>
    <scope>NUCLEOTIDE SEQUENCE [LARGE SCALE GENOMIC DNA]</scope>
    <source>
        <strain evidence="7 8">S276</strain>
    </source>
</reference>
<evidence type="ECO:0000256" key="1">
    <source>
        <dbReference type="ARBA" id="ARBA00004225"/>
    </source>
</evidence>
<dbReference type="EMBL" id="BFEA01000861">
    <property type="protein sequence ID" value="GBG91003.1"/>
    <property type="molecule type" value="Genomic_DNA"/>
</dbReference>
<protein>
    <submittedName>
        <fullName evidence="7">Uncharacterized protein</fullName>
    </submittedName>
</protein>
<keyword evidence="4" id="KW-0496">Mitochondrion</keyword>
<dbReference type="Proteomes" id="UP000265515">
    <property type="component" value="Unassembled WGS sequence"/>
</dbReference>
<dbReference type="PANTHER" id="PTHR28234:SF1">
    <property type="entry name" value="NUCLEAR CONTROL OF ATPASE PROTEIN 2"/>
    <property type="match status" value="1"/>
</dbReference>
<dbReference type="Pfam" id="PF08637">
    <property type="entry name" value="NCA2"/>
    <property type="match status" value="1"/>
</dbReference>
<keyword evidence="8" id="KW-1185">Reference proteome</keyword>
<evidence type="ECO:0000313" key="8">
    <source>
        <dbReference type="Proteomes" id="UP000265515"/>
    </source>
</evidence>
<keyword evidence="3" id="KW-1133">Transmembrane helix</keyword>
<dbReference type="InterPro" id="IPR013946">
    <property type="entry name" value="NCA2-like"/>
</dbReference>
<organism evidence="7 8">
    <name type="scientific">Chara braunii</name>
    <name type="common">Braun's stonewort</name>
    <dbReference type="NCBI Taxonomy" id="69332"/>
    <lineage>
        <taxon>Eukaryota</taxon>
        <taxon>Viridiplantae</taxon>
        <taxon>Streptophyta</taxon>
        <taxon>Charophyceae</taxon>
        <taxon>Charales</taxon>
        <taxon>Characeae</taxon>
        <taxon>Chara</taxon>
    </lineage>
</organism>
<gene>
    <name evidence="7" type="ORF">CBR_g51661</name>
</gene>